<evidence type="ECO:0000256" key="1">
    <source>
        <dbReference type="ARBA" id="ARBA00005143"/>
    </source>
</evidence>
<evidence type="ECO:0000256" key="6">
    <source>
        <dbReference type="ARBA" id="ARBA00049877"/>
    </source>
</evidence>
<keyword evidence="5 8" id="KW-0456">Lyase</keyword>
<dbReference type="PANTHER" id="PTHR42738">
    <property type="entry name" value="HYDROXYMETHYLGLUTARYL-COA LYASE"/>
    <property type="match status" value="1"/>
</dbReference>
<dbReference type="PANTHER" id="PTHR42738:SF17">
    <property type="entry name" value="HYDROXYMETHYLGLUTARYL-COA LYASE"/>
    <property type="match status" value="1"/>
</dbReference>
<reference evidence="8" key="2">
    <citation type="journal article" date="2022" name="Microb. Genom.">
        <title>A chromosome-scale genome assembly of the tomato pathogen Cladosporium fulvum reveals a compartmentalized genome architecture and the presence of a dispensable chromosome.</title>
        <authorList>
            <person name="Zaccaron A.Z."/>
            <person name="Chen L.H."/>
            <person name="Samaras A."/>
            <person name="Stergiopoulos I."/>
        </authorList>
    </citation>
    <scope>NUCLEOTIDE SEQUENCE</scope>
    <source>
        <strain evidence="8">Race5_Kim</strain>
    </source>
</reference>
<dbReference type="EC" id="4.1.3.4" evidence="3"/>
<dbReference type="AlphaFoldDB" id="A0A9Q8LAU2"/>
<feature type="domain" description="Pyruvate carboxyltransferase" evidence="7">
    <location>
        <begin position="11"/>
        <end position="284"/>
    </location>
</feature>
<dbReference type="PROSITE" id="PS50991">
    <property type="entry name" value="PYR_CT"/>
    <property type="match status" value="1"/>
</dbReference>
<gene>
    <name evidence="8" type="ORF">CLAFUR5_03459</name>
</gene>
<dbReference type="GO" id="GO:0046872">
    <property type="term" value="F:metal ion binding"/>
    <property type="evidence" value="ECO:0007669"/>
    <property type="project" value="UniProtKB-KW"/>
</dbReference>
<dbReference type="InterPro" id="IPR043594">
    <property type="entry name" value="HMGL"/>
</dbReference>
<comment type="catalytic activity">
    <reaction evidence="6">
        <text>(3S)-3-hydroxy-3-methylglutaryl-CoA = acetoacetate + acetyl-CoA</text>
        <dbReference type="Rhea" id="RHEA:24404"/>
        <dbReference type="ChEBI" id="CHEBI:13705"/>
        <dbReference type="ChEBI" id="CHEBI:43074"/>
        <dbReference type="ChEBI" id="CHEBI:57288"/>
        <dbReference type="EC" id="4.1.3.4"/>
    </reaction>
</comment>
<dbReference type="Pfam" id="PF00682">
    <property type="entry name" value="HMGL-like"/>
    <property type="match status" value="1"/>
</dbReference>
<dbReference type="Gene3D" id="3.20.20.70">
    <property type="entry name" value="Aldolase class I"/>
    <property type="match status" value="1"/>
</dbReference>
<dbReference type="InterPro" id="IPR013785">
    <property type="entry name" value="Aldolase_TIM"/>
</dbReference>
<dbReference type="EMBL" id="CP090164">
    <property type="protein sequence ID" value="UJO14028.1"/>
    <property type="molecule type" value="Genomic_DNA"/>
</dbReference>
<dbReference type="InterPro" id="IPR000891">
    <property type="entry name" value="PYR_CT"/>
</dbReference>
<evidence type="ECO:0000259" key="7">
    <source>
        <dbReference type="PROSITE" id="PS50991"/>
    </source>
</evidence>
<evidence type="ECO:0000313" key="8">
    <source>
        <dbReference type="EMBL" id="UJO14028.1"/>
    </source>
</evidence>
<dbReference type="RefSeq" id="XP_047758394.1">
    <property type="nucleotide sequence ID" value="XM_047902607.1"/>
</dbReference>
<dbReference type="KEGG" id="ffu:CLAFUR5_03459"/>
<name>A0A9Q8LAU2_PASFU</name>
<dbReference type="FunFam" id="3.20.20.70:FF:000071">
    <property type="entry name" value="Hydroxymethylglutaryl-CoA lyase"/>
    <property type="match status" value="1"/>
</dbReference>
<evidence type="ECO:0000313" key="9">
    <source>
        <dbReference type="Proteomes" id="UP000756132"/>
    </source>
</evidence>
<proteinExistence type="inferred from homology"/>
<comment type="pathway">
    <text evidence="1">Metabolic intermediate metabolism; (S)-3-hydroxy-3-methylglutaryl-CoA degradation; acetoacetate from (S)-3-hydroxy-3-methylglutaryl-CoA: step 1/1.</text>
</comment>
<evidence type="ECO:0000256" key="3">
    <source>
        <dbReference type="ARBA" id="ARBA00012910"/>
    </source>
</evidence>
<dbReference type="GeneID" id="71983337"/>
<dbReference type="GO" id="GO:0004419">
    <property type="term" value="F:hydroxymethylglutaryl-CoA lyase activity"/>
    <property type="evidence" value="ECO:0007669"/>
    <property type="project" value="UniProtKB-EC"/>
</dbReference>
<keyword evidence="4" id="KW-0479">Metal-binding</keyword>
<keyword evidence="9" id="KW-1185">Reference proteome</keyword>
<dbReference type="InterPro" id="IPR000138">
    <property type="entry name" value="HMG_CoA_lyase_AS"/>
</dbReference>
<comment type="similarity">
    <text evidence="2">Belongs to the HMG-CoA lyase family.</text>
</comment>
<evidence type="ECO:0000256" key="2">
    <source>
        <dbReference type="ARBA" id="ARBA00009405"/>
    </source>
</evidence>
<accession>A0A9Q8LAU2</accession>
<organism evidence="8 9">
    <name type="scientific">Passalora fulva</name>
    <name type="common">Tomato leaf mold</name>
    <name type="synonym">Cladosporium fulvum</name>
    <dbReference type="NCBI Taxonomy" id="5499"/>
    <lineage>
        <taxon>Eukaryota</taxon>
        <taxon>Fungi</taxon>
        <taxon>Dikarya</taxon>
        <taxon>Ascomycota</taxon>
        <taxon>Pezizomycotina</taxon>
        <taxon>Dothideomycetes</taxon>
        <taxon>Dothideomycetidae</taxon>
        <taxon>Mycosphaerellales</taxon>
        <taxon>Mycosphaerellaceae</taxon>
        <taxon>Fulvia</taxon>
    </lineage>
</organism>
<reference evidence="8" key="1">
    <citation type="submission" date="2021-12" db="EMBL/GenBank/DDBJ databases">
        <authorList>
            <person name="Zaccaron A."/>
            <person name="Stergiopoulos I."/>
        </authorList>
    </citation>
    <scope>NUCLEOTIDE SEQUENCE</scope>
    <source>
        <strain evidence="8">Race5_Kim</strain>
    </source>
</reference>
<dbReference type="GO" id="GO:0006552">
    <property type="term" value="P:L-leucine catabolic process"/>
    <property type="evidence" value="ECO:0007669"/>
    <property type="project" value="TreeGrafter"/>
</dbReference>
<dbReference type="SUPFAM" id="SSF51569">
    <property type="entry name" value="Aldolase"/>
    <property type="match status" value="1"/>
</dbReference>
<dbReference type="NCBIfam" id="NF004283">
    <property type="entry name" value="PRK05692.1"/>
    <property type="match status" value="1"/>
</dbReference>
<sequence length="367" mass="39400">MEPCTESREAVRIVEVGPRDGLQNMKKAVSTETKIELISRLRKTGLTSIELTSIVSPKAVPQLSDAQLLLAAQPIQELLRDGNTRHPVLVPNMKGLQIAISQGVHEVAVFVSAREAFSRANINCSVIEGLDRARKVAERAIEAGMSVRGYVSCIFECPFEGTSTEDCVPAVVQELLDMGCYEVSLGDTSGVGTARDVSHLLEVLKAAKIPITTLAGHFHDTYGQATSNAWTAYQHGMRVFDSSVAGLGGCPYCPGAKGNAATEDLVYLFQRAGIETGIDLDALAEVGSWITAELGTANQSRVGEALAGNLKGSKAAGPHSRLALRRPSTVRKHARQASSGGLKIEAVWLGCHLLWRSRHKFAMPLQF</sequence>
<dbReference type="OrthoDB" id="10253869at2759"/>
<evidence type="ECO:0000256" key="5">
    <source>
        <dbReference type="ARBA" id="ARBA00023239"/>
    </source>
</evidence>
<evidence type="ECO:0000256" key="4">
    <source>
        <dbReference type="ARBA" id="ARBA00022723"/>
    </source>
</evidence>
<protein>
    <recommendedName>
        <fullName evidence="3">hydroxymethylglutaryl-CoA lyase</fullName>
        <ecNumber evidence="3">4.1.3.4</ecNumber>
    </recommendedName>
</protein>
<dbReference type="Proteomes" id="UP000756132">
    <property type="component" value="Chromosome 2"/>
</dbReference>
<dbReference type="GO" id="GO:0046951">
    <property type="term" value="P:ketone body biosynthetic process"/>
    <property type="evidence" value="ECO:0007669"/>
    <property type="project" value="TreeGrafter"/>
</dbReference>
<dbReference type="CDD" id="cd07938">
    <property type="entry name" value="DRE_TIM_HMGL"/>
    <property type="match status" value="1"/>
</dbReference>
<dbReference type="PROSITE" id="PS01062">
    <property type="entry name" value="HMG_COA_LYASE"/>
    <property type="match status" value="1"/>
</dbReference>